<dbReference type="Proteomes" id="UP001213623">
    <property type="component" value="Chromosome 2"/>
</dbReference>
<keyword evidence="3" id="KW-0418">Kinase</keyword>
<dbReference type="CDD" id="cd01169">
    <property type="entry name" value="HMPP_kinase"/>
    <property type="match status" value="1"/>
</dbReference>
<dbReference type="GO" id="GO:0009228">
    <property type="term" value="P:thiamine biosynthetic process"/>
    <property type="evidence" value="ECO:0007669"/>
    <property type="project" value="InterPro"/>
</dbReference>
<reference evidence="3" key="1">
    <citation type="submission" date="2023-03" db="EMBL/GenBank/DDBJ databases">
        <title>Mating type loci evolution in Malassezia.</title>
        <authorList>
            <person name="Coelho M.A."/>
        </authorList>
    </citation>
    <scope>NUCLEOTIDE SEQUENCE</scope>
    <source>
        <strain evidence="3">CBS 9557</strain>
    </source>
</reference>
<dbReference type="Pfam" id="PF03070">
    <property type="entry name" value="TENA_THI-4"/>
    <property type="match status" value="1"/>
</dbReference>
<dbReference type="PANTHER" id="PTHR20858:SF17">
    <property type="entry name" value="HYDROXYMETHYLPYRIMIDINE_PHOSPHOMETHYLPYRIMIDINE KINASE THI20-RELATED"/>
    <property type="match status" value="1"/>
</dbReference>
<dbReference type="GO" id="GO:0005829">
    <property type="term" value="C:cytosol"/>
    <property type="evidence" value="ECO:0007669"/>
    <property type="project" value="TreeGrafter"/>
</dbReference>
<dbReference type="InterPro" id="IPR029056">
    <property type="entry name" value="Ribokinase-like"/>
</dbReference>
<dbReference type="Gene3D" id="1.20.910.10">
    <property type="entry name" value="Heme oxygenase-like"/>
    <property type="match status" value="1"/>
</dbReference>
<organism evidence="3 4">
    <name type="scientific">Malassezia nana</name>
    <dbReference type="NCBI Taxonomy" id="180528"/>
    <lineage>
        <taxon>Eukaryota</taxon>
        <taxon>Fungi</taxon>
        <taxon>Dikarya</taxon>
        <taxon>Basidiomycota</taxon>
        <taxon>Ustilaginomycotina</taxon>
        <taxon>Malasseziomycetes</taxon>
        <taxon>Malasseziales</taxon>
        <taxon>Malasseziaceae</taxon>
        <taxon>Malassezia</taxon>
    </lineage>
</organism>
<dbReference type="Pfam" id="PF08543">
    <property type="entry name" value="Phos_pyr_kin"/>
    <property type="match status" value="2"/>
</dbReference>
<dbReference type="Gene3D" id="3.40.1190.20">
    <property type="match status" value="1"/>
</dbReference>
<evidence type="ECO:0000259" key="1">
    <source>
        <dbReference type="Pfam" id="PF03070"/>
    </source>
</evidence>
<feature type="domain" description="Pyridoxamine kinase/Phosphomethylpyrimidine kinase" evidence="2">
    <location>
        <begin position="265"/>
        <end position="348"/>
    </location>
</feature>
<dbReference type="SUPFAM" id="SSF48613">
    <property type="entry name" value="Heme oxygenase-like"/>
    <property type="match status" value="1"/>
</dbReference>
<dbReference type="PANTHER" id="PTHR20858">
    <property type="entry name" value="PHOSPHOMETHYLPYRIMIDINE KINASE"/>
    <property type="match status" value="1"/>
</dbReference>
<dbReference type="InterPro" id="IPR016084">
    <property type="entry name" value="Haem_Oase-like_multi-hlx"/>
</dbReference>
<evidence type="ECO:0000259" key="2">
    <source>
        <dbReference type="Pfam" id="PF08543"/>
    </source>
</evidence>
<gene>
    <name evidence="3" type="primary">THI20</name>
    <name evidence="3" type="ORF">MNAN1_001148</name>
</gene>
<dbReference type="AlphaFoldDB" id="A0AAF0EGS7"/>
<dbReference type="GO" id="GO:0008902">
    <property type="term" value="F:hydroxymethylpyrimidine kinase activity"/>
    <property type="evidence" value="ECO:0007669"/>
    <property type="project" value="TreeGrafter"/>
</dbReference>
<accession>A0AAF0EGS7</accession>
<keyword evidence="4" id="KW-1185">Reference proteome</keyword>
<dbReference type="InterPro" id="IPR013749">
    <property type="entry name" value="PM/HMP-P_kinase-1"/>
</dbReference>
<evidence type="ECO:0000313" key="3">
    <source>
        <dbReference type="EMBL" id="WFD26172.1"/>
    </source>
</evidence>
<evidence type="ECO:0000313" key="4">
    <source>
        <dbReference type="Proteomes" id="UP001213623"/>
    </source>
</evidence>
<name>A0AAF0EGS7_9BASI</name>
<dbReference type="SUPFAM" id="SSF53613">
    <property type="entry name" value="Ribokinase-like"/>
    <property type="match status" value="2"/>
</dbReference>
<proteinExistence type="predicted"/>
<dbReference type="CDD" id="cd19367">
    <property type="entry name" value="TenA_C_ScTHI20-like"/>
    <property type="match status" value="1"/>
</dbReference>
<dbReference type="InterPro" id="IPR004305">
    <property type="entry name" value="Thiaminase-2/PQQC"/>
</dbReference>
<dbReference type="InterPro" id="IPR004399">
    <property type="entry name" value="HMP/HMP-P_kinase_dom"/>
</dbReference>
<feature type="domain" description="Thiaminase-2/PQQC" evidence="1">
    <location>
        <begin position="383"/>
        <end position="585"/>
    </location>
</feature>
<dbReference type="NCBIfam" id="TIGR00097">
    <property type="entry name" value="HMP-P_kinase"/>
    <property type="match status" value="1"/>
</dbReference>
<dbReference type="EMBL" id="CP119893">
    <property type="protein sequence ID" value="WFD26172.1"/>
    <property type="molecule type" value="Genomic_DNA"/>
</dbReference>
<sequence>MYHLPRVLTIAGSDSGGGAGIQADLKTFSACNTFGLSVLTALTAQNTQGVSAIHTPPAEFIRQQFQCIVQDIRVDAIKVGMLSNAENVKVVAECLREWRKDYDGHVVLDPVMVSSTGSVLLEEEAMDRLLTELLPLATIVTPNLPEAQQILYRAQIPDLDGATLKGRAMMAQALTGLGTENVLVKGGHTPLSTSELEEQLAGFGFDLVTEECDSVTTACGRERNAAALLFDEKTAFEELGSLLGVSVYTRDSFYMALCRSASDYLFMQSPHDSWNVDVLYEAGRQRTTFFVAPHVSTTATHGTGCTFSASICSASAKDLPLRAAILKALLYMQQALASSVKDLGHGPGAMRHSANVVARGVPLRSEHSPYPLITLLPSRSWSLWHAYTRHPFVVQMMRGELPLASLLWFLRQDYLYLRHYSRVWSKAGGNPECTTYDMAKFSAMANAIAKETQVHIEVCESLGIPAAELELTHESRATMACSRFLLDASDAGLLSLLVSLASCAFGYAEVGLWAKRRQSPNLPAPYQRWIDEYSGEAYQSMAHDMLEFLEAYVERVRPSVQQVDGLQAIWDTATRLEIGMWDEALAMGHPT</sequence>
<dbReference type="GO" id="GO:0008972">
    <property type="term" value="F:phosphomethylpyrimidine kinase activity"/>
    <property type="evidence" value="ECO:0007669"/>
    <property type="project" value="InterPro"/>
</dbReference>
<protein>
    <submittedName>
        <fullName evidence="3">Trifunctional hydroxymethylpyrimidine kinase/phosphomethylpyrimidine kinase/thiaminase</fullName>
    </submittedName>
</protein>
<feature type="domain" description="Pyridoxamine kinase/Phosphomethylpyrimidine kinase" evidence="2">
    <location>
        <begin position="14"/>
        <end position="195"/>
    </location>
</feature>
<keyword evidence="3" id="KW-0808">Transferase</keyword>